<dbReference type="InterPro" id="IPR020616">
    <property type="entry name" value="Thiolase_N"/>
</dbReference>
<evidence type="ECO:0000256" key="4">
    <source>
        <dbReference type="PIRSR" id="PIRSR000429-1"/>
    </source>
</evidence>
<dbReference type="InterPro" id="IPR002155">
    <property type="entry name" value="Thiolase"/>
</dbReference>
<dbReference type="NCBIfam" id="TIGR01930">
    <property type="entry name" value="AcCoA-C-Actrans"/>
    <property type="match status" value="1"/>
</dbReference>
<dbReference type="EC" id="2.3.1.9" evidence="8"/>
<dbReference type="PROSITE" id="PS00099">
    <property type="entry name" value="THIOLASE_3"/>
    <property type="match status" value="1"/>
</dbReference>
<dbReference type="PANTHER" id="PTHR18919">
    <property type="entry name" value="ACETYL-COA C-ACYLTRANSFERASE"/>
    <property type="match status" value="1"/>
</dbReference>
<dbReference type="Pfam" id="PF02803">
    <property type="entry name" value="Thiolase_C"/>
    <property type="match status" value="1"/>
</dbReference>
<dbReference type="Gene3D" id="3.40.47.10">
    <property type="match status" value="2"/>
</dbReference>
<keyword evidence="2 5" id="KW-0808">Transferase</keyword>
<dbReference type="PANTHER" id="PTHR18919:SF107">
    <property type="entry name" value="ACETYL-COA ACETYLTRANSFERASE, CYTOSOLIC"/>
    <property type="match status" value="1"/>
</dbReference>
<evidence type="ECO:0000256" key="2">
    <source>
        <dbReference type="ARBA" id="ARBA00022679"/>
    </source>
</evidence>
<dbReference type="InterPro" id="IPR020610">
    <property type="entry name" value="Thiolase_AS"/>
</dbReference>
<evidence type="ECO:0000259" key="7">
    <source>
        <dbReference type="Pfam" id="PF02803"/>
    </source>
</evidence>
<reference evidence="8 9" key="1">
    <citation type="submission" date="2019-10" db="EMBL/GenBank/DDBJ databases">
        <authorList>
            <person name="Blom J."/>
        </authorList>
    </citation>
    <scope>NUCLEOTIDE SEQUENCE [LARGE SCALE GENOMIC DNA]</scope>
    <source>
        <strain evidence="8 9">ES3154-GLU</strain>
    </source>
</reference>
<dbReference type="PROSITE" id="PS00737">
    <property type="entry name" value="THIOLASE_2"/>
    <property type="match status" value="1"/>
</dbReference>
<feature type="active site" description="Proton acceptor" evidence="4">
    <location>
        <position position="325"/>
    </location>
</feature>
<keyword evidence="9" id="KW-1185">Reference proteome</keyword>
<feature type="domain" description="Thiolase N-terminal" evidence="6">
    <location>
        <begin position="8"/>
        <end position="127"/>
    </location>
</feature>
<dbReference type="RefSeq" id="WP_231679233.1">
    <property type="nucleotide sequence ID" value="NZ_CABWIB010000001.1"/>
</dbReference>
<feature type="active site" description="Proton acceptor" evidence="4">
    <location>
        <position position="355"/>
    </location>
</feature>
<accession>A0A6I8MCE9</accession>
<evidence type="ECO:0000259" key="6">
    <source>
        <dbReference type="Pfam" id="PF00108"/>
    </source>
</evidence>
<feature type="domain" description="Thiolase C-terminal" evidence="7">
    <location>
        <begin position="247"/>
        <end position="366"/>
    </location>
</feature>
<name>A0A6I8MCE9_9FUSO</name>
<dbReference type="InterPro" id="IPR020613">
    <property type="entry name" value="Thiolase_CS"/>
</dbReference>
<evidence type="ECO:0000256" key="1">
    <source>
        <dbReference type="ARBA" id="ARBA00010982"/>
    </source>
</evidence>
<protein>
    <submittedName>
        <fullName evidence="8">Acetyl-CoA acetyltransferase</fullName>
        <ecNumber evidence="8">2.3.1.9</ecNumber>
    </submittedName>
</protein>
<comment type="similarity">
    <text evidence="1 5">Belongs to the thiolase-like superfamily. Thiolase family.</text>
</comment>
<dbReference type="SUPFAM" id="SSF53901">
    <property type="entry name" value="Thiolase-like"/>
    <property type="match status" value="2"/>
</dbReference>
<feature type="active site" description="Acyl-thioester intermediate" evidence="4">
    <location>
        <position position="92"/>
    </location>
</feature>
<dbReference type="CDD" id="cd00751">
    <property type="entry name" value="thiolase"/>
    <property type="match status" value="1"/>
</dbReference>
<dbReference type="InterPro" id="IPR016039">
    <property type="entry name" value="Thiolase-like"/>
</dbReference>
<dbReference type="PIRSF" id="PIRSF000429">
    <property type="entry name" value="Ac-CoA_Ac_transf"/>
    <property type="match status" value="1"/>
</dbReference>
<gene>
    <name evidence="8" type="ORF">OMES3154_00090</name>
</gene>
<evidence type="ECO:0000313" key="8">
    <source>
        <dbReference type="EMBL" id="VWL84836.1"/>
    </source>
</evidence>
<sequence>MSKINNKVAVVAAKRSPIGVFKKTYKDVDLVSLSSELIDKMLKEIKLDKDLIDEVIVGTVLQGGRGQNIARQIEINAKISNEKPAYTVDMVCGSSMKAINLAKNSILVGESKVILVGGVEFMSDANFMYEDGLFCSFSNASMGITAENIVEKYKLKRSELDKFSLNSTKKAIEAQEKERFKDEIVEIFGVSKDEFVRLDQSIEKLGKLKPVFKEDGIVTAGNSTGLNDGASFLVLMEESYAKKMGFEILAYIDDVVSVGLDPNYMGLGPIYAIDKLIKKNNIDISSIDLFEINEAFAAQALVCINELDIDEKKVNVNGGAIALGHPLGATGARIVTTLIYEMRRRKVNKGIASLCIGGGQGMALLVGRD</sequence>
<dbReference type="GO" id="GO:0003985">
    <property type="term" value="F:acetyl-CoA C-acetyltransferase activity"/>
    <property type="evidence" value="ECO:0007669"/>
    <property type="project" value="UniProtKB-EC"/>
</dbReference>
<keyword evidence="3 5" id="KW-0012">Acyltransferase</keyword>
<evidence type="ECO:0000256" key="3">
    <source>
        <dbReference type="ARBA" id="ARBA00023315"/>
    </source>
</evidence>
<evidence type="ECO:0000256" key="5">
    <source>
        <dbReference type="RuleBase" id="RU003557"/>
    </source>
</evidence>
<dbReference type="Proteomes" id="UP000419017">
    <property type="component" value="Unassembled WGS sequence"/>
</dbReference>
<dbReference type="EMBL" id="CABWIB010000001">
    <property type="protein sequence ID" value="VWL84836.1"/>
    <property type="molecule type" value="Genomic_DNA"/>
</dbReference>
<evidence type="ECO:0000313" key="9">
    <source>
        <dbReference type="Proteomes" id="UP000419017"/>
    </source>
</evidence>
<proteinExistence type="inferred from homology"/>
<dbReference type="AlphaFoldDB" id="A0A6I8MCE9"/>
<dbReference type="InterPro" id="IPR020617">
    <property type="entry name" value="Thiolase_C"/>
</dbReference>
<dbReference type="Pfam" id="PF00108">
    <property type="entry name" value="Thiolase_N"/>
    <property type="match status" value="1"/>
</dbReference>
<organism evidence="8 9">
    <name type="scientific">Oceanivirga miroungae</name>
    <dbReference type="NCBI Taxonomy" id="1130046"/>
    <lineage>
        <taxon>Bacteria</taxon>
        <taxon>Fusobacteriati</taxon>
        <taxon>Fusobacteriota</taxon>
        <taxon>Fusobacteriia</taxon>
        <taxon>Fusobacteriales</taxon>
        <taxon>Leptotrichiaceae</taxon>
        <taxon>Oceanivirga</taxon>
    </lineage>
</organism>